<sequence length="132" mass="14261">MTFTEFQEAGTTMYVEDSNGEQVFAIAPEKQYQTILISTPELQNEQTYTLSSGGVLTGENRDGVYNTAEYKAGSQSVEYTLSGVMTYLDESGVTEAPANGRFGGNGGGRSGMEERNPFNADQNTQTEAGQDQ</sequence>
<dbReference type="AlphaFoldDB" id="A0A179SQP6"/>
<dbReference type="Proteomes" id="UP000078534">
    <property type="component" value="Unassembled WGS sequence"/>
</dbReference>
<organism evidence="2 3">
    <name type="scientific">Metabacillus litoralis</name>
    <dbReference type="NCBI Taxonomy" id="152268"/>
    <lineage>
        <taxon>Bacteria</taxon>
        <taxon>Bacillati</taxon>
        <taxon>Bacillota</taxon>
        <taxon>Bacilli</taxon>
        <taxon>Bacillales</taxon>
        <taxon>Bacillaceae</taxon>
        <taxon>Metabacillus</taxon>
    </lineage>
</organism>
<dbReference type="STRING" id="152268.A6K24_13360"/>
<feature type="compositionally biased region" description="Gly residues" evidence="1">
    <location>
        <begin position="101"/>
        <end position="110"/>
    </location>
</feature>
<evidence type="ECO:0000313" key="3">
    <source>
        <dbReference type="Proteomes" id="UP000078534"/>
    </source>
</evidence>
<gene>
    <name evidence="2" type="ORF">A6K24_13360</name>
</gene>
<keyword evidence="3" id="KW-1185">Reference proteome</keyword>
<reference evidence="3" key="1">
    <citation type="submission" date="2016-04" db="EMBL/GenBank/DDBJ databases">
        <authorList>
            <person name="Lyu Z."/>
            <person name="Lyu W."/>
        </authorList>
    </citation>
    <scope>NUCLEOTIDE SEQUENCE [LARGE SCALE GENOMIC DNA]</scope>
    <source>
        <strain evidence="3">C44</strain>
    </source>
</reference>
<protein>
    <submittedName>
        <fullName evidence="2">Uncharacterized protein</fullName>
    </submittedName>
</protein>
<comment type="caution">
    <text evidence="2">The sequence shown here is derived from an EMBL/GenBank/DDBJ whole genome shotgun (WGS) entry which is preliminary data.</text>
</comment>
<proteinExistence type="predicted"/>
<feature type="region of interest" description="Disordered" evidence="1">
    <location>
        <begin position="94"/>
        <end position="132"/>
    </location>
</feature>
<dbReference type="EMBL" id="LWSG01000045">
    <property type="protein sequence ID" value="OAS82623.1"/>
    <property type="molecule type" value="Genomic_DNA"/>
</dbReference>
<evidence type="ECO:0000256" key="1">
    <source>
        <dbReference type="SAM" id="MobiDB-lite"/>
    </source>
</evidence>
<name>A0A179SQP6_9BACI</name>
<accession>A0A179SQP6</accession>
<feature type="compositionally biased region" description="Polar residues" evidence="1">
    <location>
        <begin position="119"/>
        <end position="132"/>
    </location>
</feature>
<dbReference type="OrthoDB" id="9812829at2"/>
<evidence type="ECO:0000313" key="2">
    <source>
        <dbReference type="EMBL" id="OAS82623.1"/>
    </source>
</evidence>